<reference evidence="1 2" key="1">
    <citation type="submission" date="2023-02" db="EMBL/GenBank/DDBJ databases">
        <title>Comparative genome analysis of Eubacterium limosum species.</title>
        <authorList>
            <person name="Bak J.E."/>
        </authorList>
    </citation>
    <scope>NUCLEOTIDE SEQUENCE [LARGE SCALE GENOMIC DNA]</scope>
    <source>
        <strain evidence="1 2">KGMB01548</strain>
    </source>
</reference>
<dbReference type="RefSeq" id="WP_274702993.1">
    <property type="nucleotide sequence ID" value="NZ_JAQSVD010000014.1"/>
</dbReference>
<protein>
    <submittedName>
        <fullName evidence="1">Uncharacterized protein</fullName>
    </submittedName>
</protein>
<accession>A0ABT5UTM2</accession>
<dbReference type="EMBL" id="JAQSVD010000014">
    <property type="protein sequence ID" value="MDE1472309.1"/>
    <property type="molecule type" value="Genomic_DNA"/>
</dbReference>
<keyword evidence="2" id="KW-1185">Reference proteome</keyword>
<evidence type="ECO:0000313" key="2">
    <source>
        <dbReference type="Proteomes" id="UP001215087"/>
    </source>
</evidence>
<name>A0ABT5UTM2_EUBLI</name>
<comment type="caution">
    <text evidence="1">The sequence shown here is derived from an EMBL/GenBank/DDBJ whole genome shotgun (WGS) entry which is preliminary data.</text>
</comment>
<organism evidence="1 2">
    <name type="scientific">Eubacterium limosum</name>
    <dbReference type="NCBI Taxonomy" id="1736"/>
    <lineage>
        <taxon>Bacteria</taxon>
        <taxon>Bacillati</taxon>
        <taxon>Bacillota</taxon>
        <taxon>Clostridia</taxon>
        <taxon>Eubacteriales</taxon>
        <taxon>Eubacteriaceae</taxon>
        <taxon>Eubacterium</taxon>
    </lineage>
</organism>
<proteinExistence type="predicted"/>
<evidence type="ECO:0000313" key="1">
    <source>
        <dbReference type="EMBL" id="MDE1472309.1"/>
    </source>
</evidence>
<dbReference type="Proteomes" id="UP001215087">
    <property type="component" value="Unassembled WGS sequence"/>
</dbReference>
<gene>
    <name evidence="1" type="ORF">PTZ04_18800</name>
</gene>
<sequence>MNKLDRLYREVKRICLGSDRVYTGIIWPVDNGARLEMELPDTRIDCLYSSAEIAENEANNLAAGYGIDENRLLLITVDYGERELSYG</sequence>